<feature type="transmembrane region" description="Helical" evidence="12">
    <location>
        <begin position="7"/>
        <end position="27"/>
    </location>
</feature>
<dbReference type="InterPro" id="IPR003594">
    <property type="entry name" value="HATPase_dom"/>
</dbReference>
<keyword evidence="5" id="KW-0597">Phosphoprotein</keyword>
<dbReference type="InterPro" id="IPR003661">
    <property type="entry name" value="HisK_dim/P_dom"/>
</dbReference>
<dbReference type="KEGG" id="pgs:CPT03_19795"/>
<dbReference type="GO" id="GO:0005886">
    <property type="term" value="C:plasma membrane"/>
    <property type="evidence" value="ECO:0007669"/>
    <property type="project" value="UniProtKB-SubCell"/>
</dbReference>
<keyword evidence="11 12" id="KW-0472">Membrane</keyword>
<dbReference type="PROSITE" id="PS50109">
    <property type="entry name" value="HIS_KIN"/>
    <property type="match status" value="1"/>
</dbReference>
<dbReference type="Pfam" id="PF00512">
    <property type="entry name" value="HisKA"/>
    <property type="match status" value="1"/>
</dbReference>
<keyword evidence="12" id="KW-0812">Transmembrane</keyword>
<evidence type="ECO:0000256" key="9">
    <source>
        <dbReference type="ARBA" id="ARBA00022840"/>
    </source>
</evidence>
<dbReference type="InterPro" id="IPR036097">
    <property type="entry name" value="HisK_dim/P_sf"/>
</dbReference>
<dbReference type="InterPro" id="IPR004358">
    <property type="entry name" value="Sig_transdc_His_kin-like_C"/>
</dbReference>
<dbReference type="InterPro" id="IPR005467">
    <property type="entry name" value="His_kinase_dom"/>
</dbReference>
<sequence>MKKRSLWLITGLMTIALLGVFVMQLYYIREAYNLKSQLFEQDVNQALNSVVNKVQKRNAALYINKRNRDLERDREAEVRSQAQRLVEYKERFKDQEQKRLLEQRKLIVADLNQNDLEIKKSYANPILITEAEYLAASDLNNPLQSPVHVDVNVGLDEYGNMINGRYRSTFVPQETKSFIIASNQLPDTIRYHAINPATGKSVLISVPTVSNELGRKFQFENNLAKRRYDDGLNRLMSDTIPLKGDSDILTQVKDVAQEMREANVPLSKMISKESLDTLIQRELLNRNITLNYDFWVSLAEKDSLVYVKASTNVDHVLPKNTFKATLYSYIIRDPGMLYISFPDKNSLILSNMWATMASSAALLFVLIFIFAYTIYAIMKQKKISEMKTDFINNMTHEFKTPVATIMIASEALKDPEVVEDKSRISRLAGIIYDENVRLGNHIERVLSIARLEKKELKLEYAEVNINDVLSTVVDSMELQLQKRNAIVNLNLDAKNPIIYGDELHLSNVIYNLVDNANKYSGEIPKIDISTRNTGKNLIIEVADEGIGMTKDQTKRIFDQFYRVPTGNLHDVKGFGLGLNYVQDIINQMGGTIKVHSEKDKGTVFEISLPLNYN</sequence>
<keyword evidence="6" id="KW-0808">Transferase</keyword>
<feature type="domain" description="Histidine kinase" evidence="13">
    <location>
        <begin position="393"/>
        <end position="612"/>
    </location>
</feature>
<evidence type="ECO:0000256" key="1">
    <source>
        <dbReference type="ARBA" id="ARBA00000085"/>
    </source>
</evidence>
<dbReference type="Gene3D" id="3.30.565.10">
    <property type="entry name" value="Histidine kinase-like ATPase, C-terminal domain"/>
    <property type="match status" value="1"/>
</dbReference>
<evidence type="ECO:0000259" key="13">
    <source>
        <dbReference type="PROSITE" id="PS50109"/>
    </source>
</evidence>
<evidence type="ECO:0000256" key="6">
    <source>
        <dbReference type="ARBA" id="ARBA00022679"/>
    </source>
</evidence>
<keyword evidence="10" id="KW-0902">Two-component regulatory system</keyword>
<dbReference type="Gene3D" id="1.10.287.130">
    <property type="match status" value="1"/>
</dbReference>
<comment type="catalytic activity">
    <reaction evidence="1">
        <text>ATP + protein L-histidine = ADP + protein N-phospho-L-histidine.</text>
        <dbReference type="EC" id="2.7.13.3"/>
    </reaction>
</comment>
<evidence type="ECO:0000256" key="10">
    <source>
        <dbReference type="ARBA" id="ARBA00023012"/>
    </source>
</evidence>
<dbReference type="AlphaFoldDB" id="A0A2D1UAC6"/>
<keyword evidence="15" id="KW-1185">Reference proteome</keyword>
<dbReference type="GO" id="GO:0000155">
    <property type="term" value="F:phosphorelay sensor kinase activity"/>
    <property type="evidence" value="ECO:0007669"/>
    <property type="project" value="InterPro"/>
</dbReference>
<dbReference type="SMART" id="SM00388">
    <property type="entry name" value="HisKA"/>
    <property type="match status" value="1"/>
</dbReference>
<organism evidence="14 15">
    <name type="scientific">Pedobacter ginsengisoli</name>
    <dbReference type="NCBI Taxonomy" id="363852"/>
    <lineage>
        <taxon>Bacteria</taxon>
        <taxon>Pseudomonadati</taxon>
        <taxon>Bacteroidota</taxon>
        <taxon>Sphingobacteriia</taxon>
        <taxon>Sphingobacteriales</taxon>
        <taxon>Sphingobacteriaceae</taxon>
        <taxon>Pedobacter</taxon>
    </lineage>
</organism>
<dbReference type="SUPFAM" id="SSF47384">
    <property type="entry name" value="Homodimeric domain of signal transducing histidine kinase"/>
    <property type="match status" value="1"/>
</dbReference>
<dbReference type="PANTHER" id="PTHR43047:SF72">
    <property type="entry name" value="OSMOSENSING HISTIDINE PROTEIN KINASE SLN1"/>
    <property type="match status" value="1"/>
</dbReference>
<evidence type="ECO:0000256" key="4">
    <source>
        <dbReference type="ARBA" id="ARBA00022475"/>
    </source>
</evidence>
<dbReference type="FunFam" id="3.30.565.10:FF:000023">
    <property type="entry name" value="PAS domain-containing sensor histidine kinase"/>
    <property type="match status" value="1"/>
</dbReference>
<evidence type="ECO:0000256" key="2">
    <source>
        <dbReference type="ARBA" id="ARBA00004236"/>
    </source>
</evidence>
<evidence type="ECO:0000256" key="3">
    <source>
        <dbReference type="ARBA" id="ARBA00012438"/>
    </source>
</evidence>
<accession>A0A2D1UAC6</accession>
<evidence type="ECO:0000256" key="12">
    <source>
        <dbReference type="SAM" id="Phobius"/>
    </source>
</evidence>
<evidence type="ECO:0000256" key="11">
    <source>
        <dbReference type="ARBA" id="ARBA00023136"/>
    </source>
</evidence>
<dbReference type="GO" id="GO:0005524">
    <property type="term" value="F:ATP binding"/>
    <property type="evidence" value="ECO:0007669"/>
    <property type="project" value="UniProtKB-KW"/>
</dbReference>
<dbReference type="PANTHER" id="PTHR43047">
    <property type="entry name" value="TWO-COMPONENT HISTIDINE PROTEIN KINASE"/>
    <property type="match status" value="1"/>
</dbReference>
<dbReference type="OrthoDB" id="921707at2"/>
<dbReference type="EC" id="2.7.13.3" evidence="3"/>
<dbReference type="SMART" id="SM00387">
    <property type="entry name" value="HATPase_c"/>
    <property type="match status" value="1"/>
</dbReference>
<comment type="subcellular location">
    <subcellularLocation>
        <location evidence="2">Cell membrane</location>
    </subcellularLocation>
</comment>
<gene>
    <name evidence="14" type="ORF">CPT03_19795</name>
</gene>
<protein>
    <recommendedName>
        <fullName evidence="3">histidine kinase</fullName>
        <ecNumber evidence="3">2.7.13.3</ecNumber>
    </recommendedName>
</protein>
<dbReference type="PRINTS" id="PR00344">
    <property type="entry name" value="BCTRLSENSOR"/>
</dbReference>
<evidence type="ECO:0000256" key="5">
    <source>
        <dbReference type="ARBA" id="ARBA00022553"/>
    </source>
</evidence>
<dbReference type="EMBL" id="CP024091">
    <property type="protein sequence ID" value="ATP58546.1"/>
    <property type="molecule type" value="Genomic_DNA"/>
</dbReference>
<dbReference type="CDD" id="cd00082">
    <property type="entry name" value="HisKA"/>
    <property type="match status" value="1"/>
</dbReference>
<keyword evidence="9" id="KW-0067">ATP-binding</keyword>
<evidence type="ECO:0000313" key="14">
    <source>
        <dbReference type="EMBL" id="ATP58546.1"/>
    </source>
</evidence>
<evidence type="ECO:0000313" key="15">
    <source>
        <dbReference type="Proteomes" id="UP000223749"/>
    </source>
</evidence>
<reference evidence="14 15" key="1">
    <citation type="submission" date="2017-10" db="EMBL/GenBank/DDBJ databases">
        <title>Whole genome of Pedobacter ginsengisoli T01R-27 isolated from tomato rhizosphere.</title>
        <authorList>
            <person name="Weon H.-Y."/>
            <person name="Lee S.A."/>
            <person name="Sang M.K."/>
            <person name="Song J."/>
        </authorList>
    </citation>
    <scope>NUCLEOTIDE SEQUENCE [LARGE SCALE GENOMIC DNA]</scope>
    <source>
        <strain evidence="14 15">T01R-27</strain>
    </source>
</reference>
<dbReference type="Pfam" id="PF02518">
    <property type="entry name" value="HATPase_c"/>
    <property type="match status" value="1"/>
</dbReference>
<dbReference type="Proteomes" id="UP000223749">
    <property type="component" value="Chromosome"/>
</dbReference>
<dbReference type="RefSeq" id="WP_099440443.1">
    <property type="nucleotide sequence ID" value="NZ_CP024091.1"/>
</dbReference>
<dbReference type="SUPFAM" id="SSF55874">
    <property type="entry name" value="ATPase domain of HSP90 chaperone/DNA topoisomerase II/histidine kinase"/>
    <property type="match status" value="1"/>
</dbReference>
<dbReference type="InterPro" id="IPR036890">
    <property type="entry name" value="HATPase_C_sf"/>
</dbReference>
<name>A0A2D1UAC6_9SPHI</name>
<evidence type="ECO:0000256" key="7">
    <source>
        <dbReference type="ARBA" id="ARBA00022741"/>
    </source>
</evidence>
<keyword evidence="8 14" id="KW-0418">Kinase</keyword>
<dbReference type="GO" id="GO:0009927">
    <property type="term" value="F:histidine phosphotransfer kinase activity"/>
    <property type="evidence" value="ECO:0007669"/>
    <property type="project" value="TreeGrafter"/>
</dbReference>
<evidence type="ECO:0000256" key="8">
    <source>
        <dbReference type="ARBA" id="ARBA00022777"/>
    </source>
</evidence>
<proteinExistence type="predicted"/>
<keyword evidence="12" id="KW-1133">Transmembrane helix</keyword>
<keyword evidence="4" id="KW-1003">Cell membrane</keyword>
<feature type="transmembrane region" description="Helical" evidence="12">
    <location>
        <begin position="352"/>
        <end position="377"/>
    </location>
</feature>
<keyword evidence="7" id="KW-0547">Nucleotide-binding</keyword>